<dbReference type="Pfam" id="PF00808">
    <property type="entry name" value="CBFD_NFYB_HMF"/>
    <property type="match status" value="1"/>
</dbReference>
<evidence type="ECO:0000256" key="1">
    <source>
        <dbReference type="ARBA" id="ARBA00004123"/>
    </source>
</evidence>
<accession>A0A4Y9ZZ44</accession>
<dbReference type="GO" id="GO:0006261">
    <property type="term" value="P:DNA-templated DNA replication"/>
    <property type="evidence" value="ECO:0007669"/>
    <property type="project" value="TreeGrafter"/>
</dbReference>
<feature type="region of interest" description="Disordered" evidence="3">
    <location>
        <begin position="198"/>
        <end position="254"/>
    </location>
</feature>
<name>A0A4Y9ZZ44_9AGAM</name>
<feature type="compositionally biased region" description="Acidic residues" evidence="3">
    <location>
        <begin position="60"/>
        <end position="72"/>
    </location>
</feature>
<evidence type="ECO:0000259" key="4">
    <source>
        <dbReference type="Pfam" id="PF00808"/>
    </source>
</evidence>
<keyword evidence="2" id="KW-0539">Nucleus</keyword>
<feature type="compositionally biased region" description="Acidic residues" evidence="3">
    <location>
        <begin position="22"/>
        <end position="33"/>
    </location>
</feature>
<feature type="region of interest" description="Disordered" evidence="3">
    <location>
        <begin position="22"/>
        <end position="95"/>
    </location>
</feature>
<dbReference type="OrthoDB" id="636685at2759"/>
<reference evidence="5 6" key="1">
    <citation type="submission" date="2019-02" db="EMBL/GenBank/DDBJ databases">
        <title>Genome sequencing of the rare red list fungi Hericium alpestre (H. flagellum).</title>
        <authorList>
            <person name="Buettner E."/>
            <person name="Kellner H."/>
        </authorList>
    </citation>
    <scope>NUCLEOTIDE SEQUENCE [LARGE SCALE GENOMIC DNA]</scope>
    <source>
        <strain evidence="5 6">DSM 108284</strain>
    </source>
</reference>
<feature type="non-terminal residue" evidence="5">
    <location>
        <position position="254"/>
    </location>
</feature>
<proteinExistence type="predicted"/>
<dbReference type="GO" id="GO:0008623">
    <property type="term" value="C:CHRAC"/>
    <property type="evidence" value="ECO:0007669"/>
    <property type="project" value="TreeGrafter"/>
</dbReference>
<dbReference type="PANTHER" id="PTHR10252">
    <property type="entry name" value="HISTONE-LIKE TRANSCRIPTION FACTOR CCAAT-RELATED"/>
    <property type="match status" value="1"/>
</dbReference>
<protein>
    <recommendedName>
        <fullName evidence="4">Transcription factor CBF/NF-Y/archaeal histone domain-containing protein</fullName>
    </recommendedName>
</protein>
<dbReference type="InterPro" id="IPR050568">
    <property type="entry name" value="Transcr_DNA_Rep_Reg"/>
</dbReference>
<sequence length="254" mass="27689">MDPIYLNGPSVPYDQIEIDEEDEEDQLVSDVENDSVAHEKTPVHREASAEAPAPPTNDGEQLEPDLDEEVDEVGSTAAGPAAGKRKGKKSGVRIPGQTLIPQVRLENILRADGETGPMSKEAIFVLSIATEEFIQRLIRAGHANTSAAKRNIINYRDMASAVPHQGLSFLEDTIPTPIPLQVALDRQAQKEKELLEEDPALHAATNNPNHTLTLAQMTHASASTDPSHRRKSSGKPKTGHGDPEARERAEREKK</sequence>
<dbReference type="InterPro" id="IPR003958">
    <property type="entry name" value="CBFA_NFYB_domain"/>
</dbReference>
<feature type="compositionally biased region" description="Basic and acidic residues" evidence="3">
    <location>
        <begin position="239"/>
        <end position="254"/>
    </location>
</feature>
<keyword evidence="6" id="KW-1185">Reference proteome</keyword>
<feature type="compositionally biased region" description="Basic and acidic residues" evidence="3">
    <location>
        <begin position="35"/>
        <end position="48"/>
    </location>
</feature>
<evidence type="ECO:0000256" key="3">
    <source>
        <dbReference type="SAM" id="MobiDB-lite"/>
    </source>
</evidence>
<feature type="compositionally biased region" description="Polar residues" evidence="3">
    <location>
        <begin position="204"/>
        <end position="225"/>
    </location>
</feature>
<dbReference type="EMBL" id="SFCI01000497">
    <property type="protein sequence ID" value="TFY79460.1"/>
    <property type="molecule type" value="Genomic_DNA"/>
</dbReference>
<dbReference type="GO" id="GO:0046982">
    <property type="term" value="F:protein heterodimerization activity"/>
    <property type="evidence" value="ECO:0007669"/>
    <property type="project" value="InterPro"/>
</dbReference>
<organism evidence="5 6">
    <name type="scientific">Hericium alpestre</name>
    <dbReference type="NCBI Taxonomy" id="135208"/>
    <lineage>
        <taxon>Eukaryota</taxon>
        <taxon>Fungi</taxon>
        <taxon>Dikarya</taxon>
        <taxon>Basidiomycota</taxon>
        <taxon>Agaricomycotina</taxon>
        <taxon>Agaricomycetes</taxon>
        <taxon>Russulales</taxon>
        <taxon>Hericiaceae</taxon>
        <taxon>Hericium</taxon>
    </lineage>
</organism>
<feature type="domain" description="Transcription factor CBF/NF-Y/archaeal histone" evidence="4">
    <location>
        <begin position="100"/>
        <end position="162"/>
    </location>
</feature>
<dbReference type="Gene3D" id="1.10.20.10">
    <property type="entry name" value="Histone, subunit A"/>
    <property type="match status" value="1"/>
</dbReference>
<dbReference type="InterPro" id="IPR009072">
    <property type="entry name" value="Histone-fold"/>
</dbReference>
<dbReference type="STRING" id="135208.A0A4Y9ZZ44"/>
<evidence type="ECO:0000256" key="2">
    <source>
        <dbReference type="ARBA" id="ARBA00023242"/>
    </source>
</evidence>
<dbReference type="PANTHER" id="PTHR10252:SF54">
    <property type="entry name" value="CHROMATIN ACCESSIBILITY COMPLEX PROTEIN 1"/>
    <property type="match status" value="1"/>
</dbReference>
<dbReference type="Proteomes" id="UP000298061">
    <property type="component" value="Unassembled WGS sequence"/>
</dbReference>
<dbReference type="SUPFAM" id="SSF47113">
    <property type="entry name" value="Histone-fold"/>
    <property type="match status" value="1"/>
</dbReference>
<gene>
    <name evidence="5" type="ORF">EWM64_g4556</name>
</gene>
<feature type="compositionally biased region" description="Basic residues" evidence="3">
    <location>
        <begin position="228"/>
        <end position="238"/>
    </location>
</feature>
<evidence type="ECO:0000313" key="5">
    <source>
        <dbReference type="EMBL" id="TFY79460.1"/>
    </source>
</evidence>
<evidence type="ECO:0000313" key="6">
    <source>
        <dbReference type="Proteomes" id="UP000298061"/>
    </source>
</evidence>
<dbReference type="AlphaFoldDB" id="A0A4Y9ZZ44"/>
<comment type="caution">
    <text evidence="5">The sequence shown here is derived from an EMBL/GenBank/DDBJ whole genome shotgun (WGS) entry which is preliminary data.</text>
</comment>
<comment type="subcellular location">
    <subcellularLocation>
        <location evidence="1">Nucleus</location>
    </subcellularLocation>
</comment>